<evidence type="ECO:0000256" key="7">
    <source>
        <dbReference type="ARBA" id="ARBA00023239"/>
    </source>
</evidence>
<keyword evidence="10" id="KW-1185">Reference proteome</keyword>
<proteinExistence type="inferred from homology"/>
<dbReference type="PANTHER" id="PTHR13604:SF0">
    <property type="entry name" value="ABASIC SITE PROCESSING PROTEIN HMCES"/>
    <property type="match status" value="1"/>
</dbReference>
<dbReference type="SUPFAM" id="SSF143081">
    <property type="entry name" value="BB1717-like"/>
    <property type="match status" value="1"/>
</dbReference>
<dbReference type="InterPro" id="IPR003738">
    <property type="entry name" value="SRAP"/>
</dbReference>
<comment type="similarity">
    <text evidence="1 8">Belongs to the SOS response-associated peptidase family.</text>
</comment>
<dbReference type="Proteomes" id="UP000597613">
    <property type="component" value="Unassembled WGS sequence"/>
</dbReference>
<evidence type="ECO:0000256" key="5">
    <source>
        <dbReference type="ARBA" id="ARBA00023124"/>
    </source>
</evidence>
<name>A0ABR7AMI3_9SPHN</name>
<dbReference type="EC" id="3.4.-.-" evidence="8"/>
<dbReference type="InterPro" id="IPR036590">
    <property type="entry name" value="SRAP-like"/>
</dbReference>
<keyword evidence="3" id="KW-0227">DNA damage</keyword>
<evidence type="ECO:0000313" key="10">
    <source>
        <dbReference type="Proteomes" id="UP000597613"/>
    </source>
</evidence>
<comment type="caution">
    <text evidence="9">The sequence shown here is derived from an EMBL/GenBank/DDBJ whole genome shotgun (WGS) entry which is preliminary data.</text>
</comment>
<reference evidence="9 10" key="1">
    <citation type="submission" date="2020-08" db="EMBL/GenBank/DDBJ databases">
        <title>Putative novel bacterial strains isolated from necrotic wheat leaf tissues caused by Xanthomonas translucens.</title>
        <authorList>
            <person name="Tambong J.T."/>
        </authorList>
    </citation>
    <scope>NUCLEOTIDE SEQUENCE [LARGE SCALE GENOMIC DNA]</scope>
    <source>
        <strain evidence="10">DOAB 1063</strain>
    </source>
</reference>
<dbReference type="RefSeq" id="WP_187502943.1">
    <property type="nucleotide sequence ID" value="NZ_CP162536.1"/>
</dbReference>
<evidence type="ECO:0000256" key="8">
    <source>
        <dbReference type="RuleBase" id="RU364100"/>
    </source>
</evidence>
<dbReference type="Gene3D" id="3.90.1680.10">
    <property type="entry name" value="SOS response associated peptidase-like"/>
    <property type="match status" value="1"/>
</dbReference>
<keyword evidence="5" id="KW-0190">Covalent protein-DNA linkage</keyword>
<gene>
    <name evidence="9" type="ORF">H8S47_05635</name>
</gene>
<keyword evidence="6" id="KW-0238">DNA-binding</keyword>
<keyword evidence="2 8" id="KW-0645">Protease</keyword>
<keyword evidence="4 8" id="KW-0378">Hydrolase</keyword>
<evidence type="ECO:0000256" key="2">
    <source>
        <dbReference type="ARBA" id="ARBA00022670"/>
    </source>
</evidence>
<dbReference type="Pfam" id="PF02586">
    <property type="entry name" value="SRAP"/>
    <property type="match status" value="1"/>
</dbReference>
<dbReference type="EMBL" id="JACONT010000008">
    <property type="protein sequence ID" value="MBC3941167.1"/>
    <property type="molecule type" value="Genomic_DNA"/>
</dbReference>
<evidence type="ECO:0000256" key="3">
    <source>
        <dbReference type="ARBA" id="ARBA00022763"/>
    </source>
</evidence>
<protein>
    <recommendedName>
        <fullName evidence="8">Abasic site processing protein</fullName>
        <ecNumber evidence="8">3.4.-.-</ecNumber>
    </recommendedName>
</protein>
<evidence type="ECO:0000256" key="1">
    <source>
        <dbReference type="ARBA" id="ARBA00008136"/>
    </source>
</evidence>
<organism evidence="9 10">
    <name type="scientific">Sphingomonas albertensis</name>
    <dbReference type="NCBI Taxonomy" id="2762591"/>
    <lineage>
        <taxon>Bacteria</taxon>
        <taxon>Pseudomonadati</taxon>
        <taxon>Pseudomonadota</taxon>
        <taxon>Alphaproteobacteria</taxon>
        <taxon>Sphingomonadales</taxon>
        <taxon>Sphingomonadaceae</taxon>
        <taxon>Sphingomonas</taxon>
    </lineage>
</organism>
<evidence type="ECO:0000313" key="9">
    <source>
        <dbReference type="EMBL" id="MBC3941167.1"/>
    </source>
</evidence>
<evidence type="ECO:0000256" key="4">
    <source>
        <dbReference type="ARBA" id="ARBA00022801"/>
    </source>
</evidence>
<dbReference type="PANTHER" id="PTHR13604">
    <property type="entry name" value="DC12-RELATED"/>
    <property type="match status" value="1"/>
</dbReference>
<keyword evidence="7" id="KW-0456">Lyase</keyword>
<evidence type="ECO:0000256" key="6">
    <source>
        <dbReference type="ARBA" id="ARBA00023125"/>
    </source>
</evidence>
<sequence>MCNRARFDGEPETITERFGAEWLADKPMDNRFDPKELRPFGRAYVVRNGSDRRGLDVMEWDVLAGQAKQAGRKVAQTNVRTLHLPQWRSLVSDPANRCLIPLTEFCEWAREPTDLGDGKKPIKGEMWFGVTDQPVFAIAGFWRQVGEQRYFAMVTCDANELVAPIHPKAMITILRPDDHERWLTGSYDDVLSLQRPYPADRMTVRGPVFPTRTAAPRLI</sequence>
<accession>A0ABR7AMI3</accession>